<keyword evidence="6 11" id="KW-0808">Transferase</keyword>
<feature type="binding site" evidence="11">
    <location>
        <position position="173"/>
    </location>
    <ligand>
        <name>pyridoxal 5'-phosphate</name>
        <dbReference type="ChEBI" id="CHEBI:597326"/>
    </ligand>
</feature>
<dbReference type="EC" id="2.6.1.52" evidence="11"/>
<evidence type="ECO:0000256" key="7">
    <source>
        <dbReference type="ARBA" id="ARBA00022898"/>
    </source>
</evidence>
<feature type="binding site" evidence="11">
    <location>
        <begin position="77"/>
        <end position="78"/>
    </location>
    <ligand>
        <name>pyridoxal 5'-phosphate</name>
        <dbReference type="ChEBI" id="CHEBI:597326"/>
    </ligand>
</feature>
<evidence type="ECO:0000256" key="2">
    <source>
        <dbReference type="ARBA" id="ARBA00005099"/>
    </source>
</evidence>
<sequence>MKQRAYNFNAGPSALPLAVLEKAQKEFVDFQGTGMSVMELSHRSAAYEEVHNQAIARLRSLLSIPDQYEVLFLQGGASLQFSMIPMNFLSSGQKAGYITTGSWSEKAFKEAELFGEPYHIASSKENHYRDIPALSELTFNEQDAYIHLTSNNTIYGTQWKEFPQTENVPLIADMSSDILSRPIDVSQFGLIYAGAQKNLGPAGVTVVIIHKDLLEKANAEVPTMLKYSTHAKTNSLFHTPPTFGIYMLGEVLRWVEEQGGLDVISQKNEKKANIIYDTIDHSNGFYYGHAEKDSRSLMNITFRLGSEELEKKFLAEAKEAGFVGLNGHRSVGGCRASAYNAVPREACEALSEFMVEFQRKNS</sequence>
<dbReference type="PANTHER" id="PTHR43247:SF1">
    <property type="entry name" value="PHOSPHOSERINE AMINOTRANSFERASE"/>
    <property type="match status" value="1"/>
</dbReference>
<dbReference type="InterPro" id="IPR015422">
    <property type="entry name" value="PyrdxlP-dep_Trfase_small"/>
</dbReference>
<keyword evidence="7 11" id="KW-0663">Pyridoxal phosphate</keyword>
<evidence type="ECO:0000259" key="13">
    <source>
        <dbReference type="Pfam" id="PF00266"/>
    </source>
</evidence>
<dbReference type="InterPro" id="IPR022278">
    <property type="entry name" value="Pser_aminoTfrase"/>
</dbReference>
<comment type="catalytic activity">
    <reaction evidence="10 11 12">
        <text>O-phospho-L-serine + 2-oxoglutarate = 3-phosphooxypyruvate + L-glutamate</text>
        <dbReference type="Rhea" id="RHEA:14329"/>
        <dbReference type="ChEBI" id="CHEBI:16810"/>
        <dbReference type="ChEBI" id="CHEBI:18110"/>
        <dbReference type="ChEBI" id="CHEBI:29985"/>
        <dbReference type="ChEBI" id="CHEBI:57524"/>
        <dbReference type="EC" id="2.6.1.52"/>
    </reaction>
</comment>
<dbReference type="GO" id="GO:0008483">
    <property type="term" value="F:transaminase activity"/>
    <property type="evidence" value="ECO:0007669"/>
    <property type="project" value="UniProtKB-KW"/>
</dbReference>
<keyword evidence="15" id="KW-1185">Reference proteome</keyword>
<reference evidence="14 15" key="1">
    <citation type="submission" date="2021-03" db="EMBL/GenBank/DDBJ databases">
        <title>Antimicrobial resistance genes in bacteria isolated from Japanese honey, and their potential for conferring macrolide and lincosamide resistance in the American foulbrood pathogen Paenibacillus larvae.</title>
        <authorList>
            <person name="Okamoto M."/>
            <person name="Kumagai M."/>
            <person name="Kanamori H."/>
            <person name="Takamatsu D."/>
        </authorList>
    </citation>
    <scope>NUCLEOTIDE SEQUENCE [LARGE SCALE GENOMIC DNA]</scope>
    <source>
        <strain evidence="14 15">J8TS2</strain>
    </source>
</reference>
<comment type="subunit">
    <text evidence="11">Homodimer.</text>
</comment>
<evidence type="ECO:0000313" key="14">
    <source>
        <dbReference type="EMBL" id="GIN56027.1"/>
    </source>
</evidence>
<evidence type="ECO:0000256" key="12">
    <source>
        <dbReference type="RuleBase" id="RU004505"/>
    </source>
</evidence>
<dbReference type="NCBIfam" id="NF003764">
    <property type="entry name" value="PRK05355.1"/>
    <property type="match status" value="1"/>
</dbReference>
<comment type="pathway">
    <text evidence="2 11 12">Amino-acid biosynthesis; L-serine biosynthesis; L-serine from 3-phospho-D-glycerate: step 2/3.</text>
</comment>
<dbReference type="Proteomes" id="UP000679950">
    <property type="component" value="Unassembled WGS sequence"/>
</dbReference>
<dbReference type="NCBIfam" id="TIGR01364">
    <property type="entry name" value="serC_1"/>
    <property type="match status" value="1"/>
</dbReference>
<protein>
    <recommendedName>
        <fullName evidence="11">Phosphoserine aminotransferase</fullName>
        <ecNumber evidence="11">2.6.1.52</ecNumber>
    </recommendedName>
    <alternativeName>
        <fullName evidence="11">Phosphohydroxythreonine aminotransferase</fullName>
        <shortName evidence="11">PSAT</shortName>
    </alternativeName>
</protein>
<evidence type="ECO:0000256" key="3">
    <source>
        <dbReference type="ARBA" id="ARBA00006904"/>
    </source>
</evidence>
<feature type="binding site" evidence="11">
    <location>
        <position position="103"/>
    </location>
    <ligand>
        <name>pyridoxal 5'-phosphate</name>
        <dbReference type="ChEBI" id="CHEBI:597326"/>
    </ligand>
</feature>
<dbReference type="Pfam" id="PF00266">
    <property type="entry name" value="Aminotran_5"/>
    <property type="match status" value="1"/>
</dbReference>
<evidence type="ECO:0000256" key="8">
    <source>
        <dbReference type="ARBA" id="ARBA00023299"/>
    </source>
</evidence>
<comment type="caution">
    <text evidence="14">The sequence shown here is derived from an EMBL/GenBank/DDBJ whole genome shotgun (WGS) entry which is preliminary data.</text>
</comment>
<evidence type="ECO:0000256" key="9">
    <source>
        <dbReference type="ARBA" id="ARBA00047630"/>
    </source>
</evidence>
<feature type="binding site" evidence="11">
    <location>
        <position position="153"/>
    </location>
    <ligand>
        <name>pyridoxal 5'-phosphate</name>
        <dbReference type="ChEBI" id="CHEBI:597326"/>
    </ligand>
</feature>
<evidence type="ECO:0000256" key="1">
    <source>
        <dbReference type="ARBA" id="ARBA00003483"/>
    </source>
</evidence>
<feature type="modified residue" description="N6-(pyridoxal phosphate)lysine" evidence="11">
    <location>
        <position position="197"/>
    </location>
</feature>
<evidence type="ECO:0000256" key="5">
    <source>
        <dbReference type="ARBA" id="ARBA00022605"/>
    </source>
</evidence>
<dbReference type="Gene3D" id="3.90.1150.10">
    <property type="entry name" value="Aspartate Aminotransferase, domain 1"/>
    <property type="match status" value="1"/>
</dbReference>
<dbReference type="InterPro" id="IPR000192">
    <property type="entry name" value="Aminotrans_V_dom"/>
</dbReference>
<dbReference type="EMBL" id="BORB01000002">
    <property type="protein sequence ID" value="GIN56027.1"/>
    <property type="molecule type" value="Genomic_DNA"/>
</dbReference>
<dbReference type="RefSeq" id="WP_212965135.1">
    <property type="nucleotide sequence ID" value="NZ_BORB01000002.1"/>
</dbReference>
<dbReference type="PIRSF" id="PIRSF000525">
    <property type="entry name" value="SerC"/>
    <property type="match status" value="1"/>
</dbReference>
<dbReference type="InterPro" id="IPR015421">
    <property type="entry name" value="PyrdxlP-dep_Trfase_major"/>
</dbReference>
<dbReference type="SUPFAM" id="SSF53383">
    <property type="entry name" value="PLP-dependent transferases"/>
    <property type="match status" value="1"/>
</dbReference>
<evidence type="ECO:0000256" key="6">
    <source>
        <dbReference type="ARBA" id="ARBA00022679"/>
    </source>
</evidence>
<comment type="cofactor">
    <cofactor evidence="11">
        <name>pyridoxal 5'-phosphate</name>
        <dbReference type="ChEBI" id="CHEBI:597326"/>
    </cofactor>
    <text evidence="11">Binds 1 pyridoxal phosphate per subunit.</text>
</comment>
<name>A0ABQ4KFD4_9BACI</name>
<keyword evidence="8 11" id="KW-0718">Serine biosynthesis</keyword>
<dbReference type="InterPro" id="IPR020578">
    <property type="entry name" value="Aminotrans_V_PyrdxlP_BS"/>
</dbReference>
<keyword evidence="5 11" id="KW-0028">Amino-acid biosynthesis</keyword>
<dbReference type="PANTHER" id="PTHR43247">
    <property type="entry name" value="PHOSPHOSERINE AMINOTRANSFERASE"/>
    <property type="match status" value="1"/>
</dbReference>
<feature type="binding site" evidence="11">
    <location>
        <position position="43"/>
    </location>
    <ligand>
        <name>L-glutamate</name>
        <dbReference type="ChEBI" id="CHEBI:29985"/>
    </ligand>
</feature>
<comment type="caution">
    <text evidence="11">Lacks conserved residue(s) required for the propagation of feature annotation.</text>
</comment>
<dbReference type="PROSITE" id="PS00595">
    <property type="entry name" value="AA_TRANSFER_CLASS_5"/>
    <property type="match status" value="1"/>
</dbReference>
<keyword evidence="11" id="KW-0963">Cytoplasm</keyword>
<proteinExistence type="inferred from homology"/>
<feature type="binding site" evidence="11">
    <location>
        <position position="196"/>
    </location>
    <ligand>
        <name>pyridoxal 5'-phosphate</name>
        <dbReference type="ChEBI" id="CHEBI:597326"/>
    </ligand>
</feature>
<evidence type="ECO:0000256" key="4">
    <source>
        <dbReference type="ARBA" id="ARBA00022576"/>
    </source>
</evidence>
<accession>A0ABQ4KFD4</accession>
<comment type="subcellular location">
    <subcellularLocation>
        <location evidence="11">Cytoplasm</location>
    </subcellularLocation>
</comment>
<keyword evidence="4 11" id="KW-0032">Aminotransferase</keyword>
<evidence type="ECO:0000313" key="15">
    <source>
        <dbReference type="Proteomes" id="UP000679950"/>
    </source>
</evidence>
<dbReference type="HAMAP" id="MF_00160">
    <property type="entry name" value="SerC_aminotrans_5"/>
    <property type="match status" value="1"/>
</dbReference>
<comment type="similarity">
    <text evidence="3 11">Belongs to the class-V pyridoxal-phosphate-dependent aminotransferase family. SerC subfamily.</text>
</comment>
<dbReference type="CDD" id="cd00611">
    <property type="entry name" value="PSAT_like"/>
    <property type="match status" value="1"/>
</dbReference>
<dbReference type="InterPro" id="IPR015424">
    <property type="entry name" value="PyrdxlP-dep_Trfase"/>
</dbReference>
<gene>
    <name evidence="11 14" type="primary">serC</name>
    <name evidence="14" type="ORF">J8TS2_03460</name>
</gene>
<evidence type="ECO:0000256" key="11">
    <source>
        <dbReference type="HAMAP-Rule" id="MF_00160"/>
    </source>
</evidence>
<comment type="catalytic activity">
    <reaction evidence="9 11">
        <text>4-(phosphooxy)-L-threonine + 2-oxoglutarate = (R)-3-hydroxy-2-oxo-4-phosphooxybutanoate + L-glutamate</text>
        <dbReference type="Rhea" id="RHEA:16573"/>
        <dbReference type="ChEBI" id="CHEBI:16810"/>
        <dbReference type="ChEBI" id="CHEBI:29985"/>
        <dbReference type="ChEBI" id="CHEBI:58452"/>
        <dbReference type="ChEBI" id="CHEBI:58538"/>
        <dbReference type="EC" id="2.6.1.52"/>
    </reaction>
</comment>
<feature type="domain" description="Aminotransferase class V" evidence="13">
    <location>
        <begin position="6"/>
        <end position="349"/>
    </location>
</feature>
<organism evidence="14 15">
    <name type="scientific">Lederbergia ruris</name>
    <dbReference type="NCBI Taxonomy" id="217495"/>
    <lineage>
        <taxon>Bacteria</taxon>
        <taxon>Bacillati</taxon>
        <taxon>Bacillota</taxon>
        <taxon>Bacilli</taxon>
        <taxon>Bacillales</taxon>
        <taxon>Bacillaceae</taxon>
        <taxon>Lederbergia</taxon>
    </lineage>
</organism>
<dbReference type="Gene3D" id="3.40.640.10">
    <property type="entry name" value="Type I PLP-dependent aspartate aminotransferase-like (Major domain)"/>
    <property type="match status" value="1"/>
</dbReference>
<comment type="function">
    <text evidence="1 11">Catalyzes the reversible conversion of 3-phosphohydroxypyruvate to phosphoserine and of 3-hydroxy-2-oxo-4-phosphonooxybutanoate to phosphohydroxythreonine.</text>
</comment>
<evidence type="ECO:0000256" key="10">
    <source>
        <dbReference type="ARBA" id="ARBA00049007"/>
    </source>
</evidence>